<proteinExistence type="inferred from homology"/>
<evidence type="ECO:0000256" key="2">
    <source>
        <dbReference type="ARBA" id="ARBA00022729"/>
    </source>
</evidence>
<evidence type="ECO:0000256" key="3">
    <source>
        <dbReference type="SAM" id="Phobius"/>
    </source>
</evidence>
<keyword evidence="4" id="KW-0614">Plasmid</keyword>
<geneLocation type="plasmid" evidence="4 5">
    <name>pAUEb</name>
</geneLocation>
<dbReference type="KEGG" id="aup:AsAng_0064500"/>
<gene>
    <name evidence="4" type="ORF">AsAng_0064500</name>
</gene>
<accession>A0A916DWP0</accession>
<dbReference type="SUPFAM" id="SSF111384">
    <property type="entry name" value="OmpH-like"/>
    <property type="match status" value="1"/>
</dbReference>
<protein>
    <submittedName>
        <fullName evidence="4">OmpH family outer membrane protein</fullName>
    </submittedName>
</protein>
<dbReference type="RefSeq" id="WP_264793709.1">
    <property type="nucleotide sequence ID" value="NZ_AP026869.1"/>
</dbReference>
<sequence>MKYIWILIPVIGVNVLIGTIVYNTIPKTAFVDNQQLFDAFQGRKELENKLQQESNARKSALDSLGLQIQVLQQQRTIDEITQQRLNRMMHQYQQTNQEYQGHYQQKSQEYTEAIWKQISQYTLEYGKSKGYDYVFGIAGQGSLMYGKPQYNITQDVIQYINSKYAGN</sequence>
<keyword evidence="3" id="KW-1133">Transmembrane helix</keyword>
<comment type="similarity">
    <text evidence="1">Belongs to the Skp family.</text>
</comment>
<dbReference type="Gene3D" id="3.30.910.20">
    <property type="entry name" value="Skp domain"/>
    <property type="match status" value="1"/>
</dbReference>
<dbReference type="AlphaFoldDB" id="A0A916DWP0"/>
<dbReference type="SMART" id="SM00935">
    <property type="entry name" value="OmpH"/>
    <property type="match status" value="1"/>
</dbReference>
<keyword evidence="5" id="KW-1185">Reference proteome</keyword>
<dbReference type="PANTHER" id="PTHR35089">
    <property type="entry name" value="CHAPERONE PROTEIN SKP"/>
    <property type="match status" value="1"/>
</dbReference>
<dbReference type="GO" id="GO:0005829">
    <property type="term" value="C:cytosol"/>
    <property type="evidence" value="ECO:0007669"/>
    <property type="project" value="TreeGrafter"/>
</dbReference>
<keyword evidence="2" id="KW-0732">Signal</keyword>
<dbReference type="GO" id="GO:0050821">
    <property type="term" value="P:protein stabilization"/>
    <property type="evidence" value="ECO:0007669"/>
    <property type="project" value="TreeGrafter"/>
</dbReference>
<dbReference type="PANTHER" id="PTHR35089:SF1">
    <property type="entry name" value="CHAPERONE PROTEIN SKP"/>
    <property type="match status" value="1"/>
</dbReference>
<feature type="transmembrane region" description="Helical" evidence="3">
    <location>
        <begin position="6"/>
        <end position="25"/>
    </location>
</feature>
<dbReference type="GO" id="GO:0051082">
    <property type="term" value="F:unfolded protein binding"/>
    <property type="evidence" value="ECO:0007669"/>
    <property type="project" value="InterPro"/>
</dbReference>
<dbReference type="InterPro" id="IPR005632">
    <property type="entry name" value="Chaperone_Skp"/>
</dbReference>
<reference evidence="4" key="1">
    <citation type="submission" date="2022-09" db="EMBL/GenBank/DDBJ databases">
        <title>Aureispira anguillicida sp. nov., isolated from Leptocephalus of Japanese eel Anguilla japonica.</title>
        <authorList>
            <person name="Yuasa K."/>
            <person name="Mekata T."/>
            <person name="Ikunari K."/>
        </authorList>
    </citation>
    <scope>NUCLEOTIDE SEQUENCE</scope>
    <source>
        <strain evidence="4">EL160426</strain>
        <plasmid evidence="4">pAUEb</plasmid>
    </source>
</reference>
<dbReference type="EMBL" id="AP026869">
    <property type="protein sequence ID" value="BDS15666.1"/>
    <property type="molecule type" value="Genomic_DNA"/>
</dbReference>
<evidence type="ECO:0000313" key="4">
    <source>
        <dbReference type="EMBL" id="BDS15666.1"/>
    </source>
</evidence>
<evidence type="ECO:0000256" key="1">
    <source>
        <dbReference type="ARBA" id="ARBA00009091"/>
    </source>
</evidence>
<keyword evidence="3" id="KW-0812">Transmembrane</keyword>
<keyword evidence="3" id="KW-0472">Membrane</keyword>
<dbReference type="InterPro" id="IPR024930">
    <property type="entry name" value="Skp_dom_sf"/>
</dbReference>
<name>A0A916DWP0_9BACT</name>
<dbReference type="Proteomes" id="UP001060919">
    <property type="component" value="Plasmid pAUEb"/>
</dbReference>
<evidence type="ECO:0000313" key="5">
    <source>
        <dbReference type="Proteomes" id="UP001060919"/>
    </source>
</evidence>
<dbReference type="Pfam" id="PF03938">
    <property type="entry name" value="OmpH"/>
    <property type="match status" value="1"/>
</dbReference>
<organism evidence="4 5">
    <name type="scientific">Aureispira anguillae</name>
    <dbReference type="NCBI Taxonomy" id="2864201"/>
    <lineage>
        <taxon>Bacteria</taxon>
        <taxon>Pseudomonadati</taxon>
        <taxon>Bacteroidota</taxon>
        <taxon>Saprospiria</taxon>
        <taxon>Saprospirales</taxon>
        <taxon>Saprospiraceae</taxon>
        <taxon>Aureispira</taxon>
    </lineage>
</organism>